<dbReference type="Gene3D" id="3.40.50.12780">
    <property type="entry name" value="N-terminal domain of ligase-like"/>
    <property type="match status" value="1"/>
</dbReference>
<evidence type="ECO:0000313" key="10">
    <source>
        <dbReference type="Proteomes" id="UP000675881"/>
    </source>
</evidence>
<evidence type="ECO:0000259" key="7">
    <source>
        <dbReference type="Pfam" id="PF13193"/>
    </source>
</evidence>
<dbReference type="FunFam" id="3.40.50.12780:FF:000001">
    <property type="entry name" value="Acetyl-coenzyme A synthetase"/>
    <property type="match status" value="1"/>
</dbReference>
<evidence type="ECO:0000256" key="1">
    <source>
        <dbReference type="ARBA" id="ARBA00006432"/>
    </source>
</evidence>
<keyword evidence="3 5" id="KW-0547">Nucleotide-binding</keyword>
<dbReference type="InterPro" id="IPR042099">
    <property type="entry name" value="ANL_N_sf"/>
</dbReference>
<reference evidence="9" key="1">
    <citation type="submission" date="2021-02" db="EMBL/GenBank/DDBJ databases">
        <authorList>
            <person name="Bekaert M."/>
        </authorList>
    </citation>
    <scope>NUCLEOTIDE SEQUENCE</scope>
    <source>
        <strain evidence="9">IoA-00</strain>
    </source>
</reference>
<evidence type="ECO:0000256" key="2">
    <source>
        <dbReference type="ARBA" id="ARBA00022598"/>
    </source>
</evidence>
<evidence type="ECO:0000313" key="9">
    <source>
        <dbReference type="EMBL" id="CAF2847605.1"/>
    </source>
</evidence>
<comment type="catalytic activity">
    <reaction evidence="5">
        <text>acetate + ATP + CoA = acetyl-CoA + AMP + diphosphate</text>
        <dbReference type="Rhea" id="RHEA:23176"/>
        <dbReference type="ChEBI" id="CHEBI:30089"/>
        <dbReference type="ChEBI" id="CHEBI:30616"/>
        <dbReference type="ChEBI" id="CHEBI:33019"/>
        <dbReference type="ChEBI" id="CHEBI:57287"/>
        <dbReference type="ChEBI" id="CHEBI:57288"/>
        <dbReference type="ChEBI" id="CHEBI:456215"/>
        <dbReference type="EC" id="6.2.1.1"/>
    </reaction>
</comment>
<dbReference type="Pfam" id="PF13193">
    <property type="entry name" value="AMP-binding_C"/>
    <property type="match status" value="1"/>
</dbReference>
<name>A0A7R8CP91_LEPSM</name>
<comment type="similarity">
    <text evidence="1 5">Belongs to the ATP-dependent AMP-binding enzyme family.</text>
</comment>
<evidence type="ECO:0000259" key="8">
    <source>
        <dbReference type="Pfam" id="PF16177"/>
    </source>
</evidence>
<gene>
    <name evidence="9" type="ORF">LSAA_5409</name>
</gene>
<feature type="domain" description="Acetyl-coenzyme A synthetase N-terminal" evidence="8">
    <location>
        <begin position="20"/>
        <end position="75"/>
    </location>
</feature>
<proteinExistence type="inferred from homology"/>
<feature type="domain" description="AMP-dependent synthetase/ligase" evidence="6">
    <location>
        <begin position="81"/>
        <end position="471"/>
    </location>
</feature>
<dbReference type="OrthoDB" id="1706066at2759"/>
<protein>
    <recommendedName>
        <fullName evidence="5">Acetyl-coenzyme A synthetase</fullName>
        <ecNumber evidence="5">6.2.1.1</ecNumber>
    </recommendedName>
</protein>
<evidence type="ECO:0000256" key="3">
    <source>
        <dbReference type="ARBA" id="ARBA00022741"/>
    </source>
</evidence>
<evidence type="ECO:0000259" key="6">
    <source>
        <dbReference type="Pfam" id="PF00501"/>
    </source>
</evidence>
<dbReference type="CDD" id="cd05966">
    <property type="entry name" value="ACS"/>
    <property type="match status" value="1"/>
</dbReference>
<dbReference type="Pfam" id="PF16177">
    <property type="entry name" value="ACAS_N"/>
    <property type="match status" value="1"/>
</dbReference>
<dbReference type="SUPFAM" id="SSF56801">
    <property type="entry name" value="Acetyl-CoA synthetase-like"/>
    <property type="match status" value="1"/>
</dbReference>
<dbReference type="InterPro" id="IPR045851">
    <property type="entry name" value="AMP-bd_C_sf"/>
</dbReference>
<dbReference type="InterPro" id="IPR011904">
    <property type="entry name" value="Ac_CoA_lig"/>
</dbReference>
<dbReference type="NCBIfam" id="TIGR02188">
    <property type="entry name" value="Ac_CoA_lig_AcsA"/>
    <property type="match status" value="1"/>
</dbReference>
<dbReference type="Gene3D" id="3.30.300.30">
    <property type="match status" value="1"/>
</dbReference>
<dbReference type="InterPro" id="IPR032387">
    <property type="entry name" value="ACAS_N"/>
</dbReference>
<organism evidence="9 10">
    <name type="scientific">Lepeophtheirus salmonis</name>
    <name type="common">Salmon louse</name>
    <name type="synonym">Caligus salmonis</name>
    <dbReference type="NCBI Taxonomy" id="72036"/>
    <lineage>
        <taxon>Eukaryota</taxon>
        <taxon>Metazoa</taxon>
        <taxon>Ecdysozoa</taxon>
        <taxon>Arthropoda</taxon>
        <taxon>Crustacea</taxon>
        <taxon>Multicrustacea</taxon>
        <taxon>Hexanauplia</taxon>
        <taxon>Copepoda</taxon>
        <taxon>Siphonostomatoida</taxon>
        <taxon>Caligidae</taxon>
        <taxon>Lepeophtheirus</taxon>
    </lineage>
</organism>
<evidence type="ECO:0000256" key="4">
    <source>
        <dbReference type="ARBA" id="ARBA00022840"/>
    </source>
</evidence>
<dbReference type="InterPro" id="IPR025110">
    <property type="entry name" value="AMP-bd_C"/>
</dbReference>
<dbReference type="EMBL" id="HG994593">
    <property type="protein sequence ID" value="CAF2847605.1"/>
    <property type="molecule type" value="Genomic_DNA"/>
</dbReference>
<keyword evidence="2 5" id="KW-0436">Ligase</keyword>
<dbReference type="GO" id="GO:0003987">
    <property type="term" value="F:acetate-CoA ligase activity"/>
    <property type="evidence" value="ECO:0007669"/>
    <property type="project" value="UniProtKB-UniRule"/>
</dbReference>
<dbReference type="Pfam" id="PF00501">
    <property type="entry name" value="AMP-binding"/>
    <property type="match status" value="1"/>
</dbReference>
<dbReference type="GO" id="GO:0019427">
    <property type="term" value="P:acetyl-CoA biosynthetic process from acetate"/>
    <property type="evidence" value="ECO:0007669"/>
    <property type="project" value="InterPro"/>
</dbReference>
<dbReference type="InterPro" id="IPR000873">
    <property type="entry name" value="AMP-dep_synth/lig_dom"/>
</dbReference>
<dbReference type="GO" id="GO:0016208">
    <property type="term" value="F:AMP binding"/>
    <property type="evidence" value="ECO:0007669"/>
    <property type="project" value="InterPro"/>
</dbReference>
<dbReference type="PROSITE" id="PS00455">
    <property type="entry name" value="AMP_BINDING"/>
    <property type="match status" value="1"/>
</dbReference>
<dbReference type="GO" id="GO:0005524">
    <property type="term" value="F:ATP binding"/>
    <property type="evidence" value="ECO:0007669"/>
    <property type="project" value="UniProtKB-UniRule"/>
</dbReference>
<dbReference type="InterPro" id="IPR020845">
    <property type="entry name" value="AMP-binding_CS"/>
</dbReference>
<dbReference type="PANTHER" id="PTHR24095">
    <property type="entry name" value="ACETYL-COENZYME A SYNTHETASE"/>
    <property type="match status" value="1"/>
</dbReference>
<dbReference type="EC" id="6.2.1.1" evidence="5"/>
<dbReference type="AlphaFoldDB" id="A0A7R8CP91"/>
<dbReference type="NCBIfam" id="NF001208">
    <property type="entry name" value="PRK00174.1"/>
    <property type="match status" value="1"/>
</dbReference>
<dbReference type="Proteomes" id="UP000675881">
    <property type="component" value="Chromosome 14"/>
</dbReference>
<accession>A0A7R8CP91</accession>
<keyword evidence="10" id="KW-1185">Reference proteome</keyword>
<evidence type="ECO:0000256" key="5">
    <source>
        <dbReference type="RuleBase" id="RU361147"/>
    </source>
</evidence>
<dbReference type="PANTHER" id="PTHR24095:SF14">
    <property type="entry name" value="ACETYL-COENZYME A SYNTHETASE 1"/>
    <property type="match status" value="1"/>
</dbReference>
<sequence length="641" mass="71852">MRICITIVLNVLPKDIKTHEDLYNYSIERPDIFWGNLARDSITWMKNFQTTMDCNMKTASFKWFSDGLLNASVNCVDRHLKNANKTALIWEKDELGEREFVSYAELYKMMNQIANVLRERGVKKGDVVAIYMTNSPLAVASMLACTRIGAIHAVIFAGFSSGAIASRIENCKANVIITVDEGYRGGRVIPLKEVVDEAIKKSSQPIKHVLVAKRSGKGHVKMKSGRDVYLEDAMSQVESECHPESMSSEDPLFYLYTSGSTGAPKGLVHSTAGYLLYTSFTHKIIFDFCEHDIFGCVADIGWITGHSYIVYGPLMNGGTSVLFESTPTYPDPSRYWKLVEELGITQFYTSPTAIRQLMKYEDSYVLNSDKSSLRTLGSVGEPINIEAWNWYNDLVGRNRCDIVDTWWQTETGGICITPRPSELNAEIVPALGMRPFLGINPVLLDDKGNEIKENNKQGSLCLKTPWPGMARSIYDDHKRYQETYFSAFPGYYFTGDGAYRTKEGYISIVGRIDDVINVSGHRLGTAEVEDVLTKHDNIVEAAVVGYPHDIKGEAIYAFVVPKNLDEGVKKFEKGIQKLVKDNISGFAVPEKFQFCEDLPKTRSGKIMRRILRKIAIGDDSFGDISTLANPSIVDKIFKSRV</sequence>
<keyword evidence="4 5" id="KW-0067">ATP-binding</keyword>
<dbReference type="GO" id="GO:0005739">
    <property type="term" value="C:mitochondrion"/>
    <property type="evidence" value="ECO:0007669"/>
    <property type="project" value="TreeGrafter"/>
</dbReference>
<feature type="domain" description="AMP-binding enzyme C-terminal" evidence="7">
    <location>
        <begin position="527"/>
        <end position="605"/>
    </location>
</feature>